<accession>A0ABS4KHY2</accession>
<keyword evidence="2" id="KW-0472">Membrane</keyword>
<feature type="domain" description="Mannosyl-glycoprotein endo-beta-N-acetylglucosamidase-like" evidence="3">
    <location>
        <begin position="50"/>
        <end position="203"/>
    </location>
</feature>
<gene>
    <name evidence="4" type="ORF">J2Z35_001147</name>
</gene>
<dbReference type="PRINTS" id="PR01002">
    <property type="entry name" value="FLGFLGJ"/>
</dbReference>
<keyword evidence="2" id="KW-0812">Transmembrane</keyword>
<evidence type="ECO:0000256" key="1">
    <source>
        <dbReference type="ARBA" id="ARBA00022801"/>
    </source>
</evidence>
<dbReference type="RefSeq" id="WP_209660375.1">
    <property type="nucleotide sequence ID" value="NZ_JAGGLI010000010.1"/>
</dbReference>
<feature type="transmembrane region" description="Helical" evidence="2">
    <location>
        <begin position="15"/>
        <end position="37"/>
    </location>
</feature>
<keyword evidence="1 4" id="KW-0378">Hydrolase</keyword>
<dbReference type="InterPro" id="IPR002901">
    <property type="entry name" value="MGlyc_endo_b_GlcNAc-like_dom"/>
</dbReference>
<dbReference type="PANTHER" id="PTHR33308">
    <property type="entry name" value="PEPTIDOGLYCAN HYDROLASE FLGJ"/>
    <property type="match status" value="1"/>
</dbReference>
<dbReference type="EMBL" id="JAGGLI010000010">
    <property type="protein sequence ID" value="MBP2027353.1"/>
    <property type="molecule type" value="Genomic_DNA"/>
</dbReference>
<dbReference type="Pfam" id="PF01832">
    <property type="entry name" value="Glucosaminidase"/>
    <property type="match status" value="1"/>
</dbReference>
<dbReference type="Gene3D" id="4.10.80.30">
    <property type="entry name" value="DNA polymerase, domain 6"/>
    <property type="match status" value="1"/>
</dbReference>
<proteinExistence type="predicted"/>
<evidence type="ECO:0000256" key="2">
    <source>
        <dbReference type="SAM" id="Phobius"/>
    </source>
</evidence>
<dbReference type="Proteomes" id="UP001314903">
    <property type="component" value="Unassembled WGS sequence"/>
</dbReference>
<dbReference type="SMART" id="SM00047">
    <property type="entry name" value="LYZ2"/>
    <property type="match status" value="1"/>
</dbReference>
<keyword evidence="2" id="KW-1133">Transmembrane helix</keyword>
<evidence type="ECO:0000259" key="3">
    <source>
        <dbReference type="SMART" id="SM00047"/>
    </source>
</evidence>
<dbReference type="InterPro" id="IPR051056">
    <property type="entry name" value="Glycosyl_Hydrolase_73"/>
</dbReference>
<reference evidence="4 5" key="1">
    <citation type="submission" date="2021-03" db="EMBL/GenBank/DDBJ databases">
        <title>Genomic Encyclopedia of Type Strains, Phase IV (KMG-IV): sequencing the most valuable type-strain genomes for metagenomic binning, comparative biology and taxonomic classification.</title>
        <authorList>
            <person name="Goeker M."/>
        </authorList>
    </citation>
    <scope>NUCLEOTIDE SEQUENCE [LARGE SCALE GENOMIC DNA]</scope>
    <source>
        <strain evidence="4 5">DSM 27512</strain>
    </source>
</reference>
<evidence type="ECO:0000313" key="5">
    <source>
        <dbReference type="Proteomes" id="UP001314903"/>
    </source>
</evidence>
<evidence type="ECO:0000313" key="4">
    <source>
        <dbReference type="EMBL" id="MBP2027353.1"/>
    </source>
</evidence>
<organism evidence="4 5">
    <name type="scientific">Acetoanaerobium pronyense</name>
    <dbReference type="NCBI Taxonomy" id="1482736"/>
    <lineage>
        <taxon>Bacteria</taxon>
        <taxon>Bacillati</taxon>
        <taxon>Bacillota</taxon>
        <taxon>Clostridia</taxon>
        <taxon>Peptostreptococcales</taxon>
        <taxon>Filifactoraceae</taxon>
        <taxon>Acetoanaerobium</taxon>
    </lineage>
</organism>
<sequence>MSRKPKRKSRKNKNFFIYLQLASTAIISICIMIVVIFTANRISNISDVDEDSLTQSRENFITAVAPYAVENHKKYGIYPSITIAQAILESNWGESQLSREYNNYFGIKSFNESDQRVVLPTYEYVSGERVKIDSAFRAYDNLSKSIEHHGILLGQADRYEKVRSASGYIEAAKALYEAGYATDPRYPEKIMNIIEEYNLFIYDSET</sequence>
<keyword evidence="5" id="KW-1185">Reference proteome</keyword>
<name>A0ABS4KHY2_9FIRM</name>
<protein>
    <submittedName>
        <fullName evidence="4">Flagellum-specific peptidoglycan hydrolase FlgJ</fullName>
    </submittedName>
</protein>
<dbReference type="Gene3D" id="1.10.530.10">
    <property type="match status" value="1"/>
</dbReference>
<dbReference type="PANTHER" id="PTHR33308:SF9">
    <property type="entry name" value="PEPTIDOGLYCAN HYDROLASE FLGJ"/>
    <property type="match status" value="1"/>
</dbReference>
<comment type="caution">
    <text evidence="4">The sequence shown here is derived from an EMBL/GenBank/DDBJ whole genome shotgun (WGS) entry which is preliminary data.</text>
</comment>
<dbReference type="GO" id="GO:0016787">
    <property type="term" value="F:hydrolase activity"/>
    <property type="evidence" value="ECO:0007669"/>
    <property type="project" value="UniProtKB-KW"/>
</dbReference>